<dbReference type="VEuPathDB" id="FungiDB:H257_15649"/>
<protein>
    <submittedName>
        <fullName evidence="1">Uncharacterized protein</fullName>
    </submittedName>
</protein>
<comment type="caution">
    <text evidence="1">The sequence shown here is derived from an EMBL/GenBank/DDBJ whole genome shotgun (WGS) entry which is preliminary data.</text>
</comment>
<evidence type="ECO:0000313" key="1">
    <source>
        <dbReference type="EMBL" id="RQM29676.1"/>
    </source>
</evidence>
<name>A0A425DKA6_APHAT</name>
<sequence>MHTSHNDSVNFLCGEFIQSDRAVFVMLQVHTDDDRTDIQSDRAVFVMLQVHTDDDRTDAHRMRDRMAWYGATVSLVPDITRDGVVPLEDEAKLWGLDLADVATADSRQARFRQYTMAMARAVYNM</sequence>
<evidence type="ECO:0000313" key="2">
    <source>
        <dbReference type="Proteomes" id="UP000284702"/>
    </source>
</evidence>
<accession>A0A425DKA6</accession>
<keyword evidence="2" id="KW-1185">Reference proteome</keyword>
<dbReference type="AlphaFoldDB" id="A0A425DKA6"/>
<organism evidence="1 2">
    <name type="scientific">Aphanomyces astaci</name>
    <name type="common">Crayfish plague agent</name>
    <dbReference type="NCBI Taxonomy" id="112090"/>
    <lineage>
        <taxon>Eukaryota</taxon>
        <taxon>Sar</taxon>
        <taxon>Stramenopiles</taxon>
        <taxon>Oomycota</taxon>
        <taxon>Saprolegniomycetes</taxon>
        <taxon>Saprolegniales</taxon>
        <taxon>Verrucalvaceae</taxon>
        <taxon>Aphanomyces</taxon>
    </lineage>
</organism>
<reference evidence="1" key="1">
    <citation type="submission" date="2018-07" db="EMBL/GenBank/DDBJ databases">
        <title>Annotation of Aphanomyces astaci genome assembly.</title>
        <authorList>
            <person name="Studholme D.J."/>
        </authorList>
    </citation>
    <scope>NUCLEOTIDE SEQUENCE [LARGE SCALE GENOMIC DNA]</scope>
    <source>
        <strain evidence="1">Pc</strain>
    </source>
</reference>
<dbReference type="EMBL" id="MZMZ02001218">
    <property type="protein sequence ID" value="RQM29676.1"/>
    <property type="molecule type" value="Genomic_DNA"/>
</dbReference>
<proteinExistence type="predicted"/>
<gene>
    <name evidence="1" type="ORF">B5M09_012231</name>
</gene>
<dbReference type="Proteomes" id="UP000284702">
    <property type="component" value="Unassembled WGS sequence"/>
</dbReference>